<dbReference type="RefSeq" id="WP_184249924.1">
    <property type="nucleotide sequence ID" value="NZ_BAAACU010000004.1"/>
</dbReference>
<evidence type="ECO:0000256" key="11">
    <source>
        <dbReference type="ARBA" id="ARBA00023012"/>
    </source>
</evidence>
<keyword evidence="9 17" id="KW-0418">Kinase</keyword>
<dbReference type="NCBIfam" id="TIGR00229">
    <property type="entry name" value="sensory_box"/>
    <property type="match status" value="1"/>
</dbReference>
<evidence type="ECO:0000259" key="15">
    <source>
        <dbReference type="PROSITE" id="PS50113"/>
    </source>
</evidence>
<name>A0A841RI74_9BACI</name>
<dbReference type="PANTHER" id="PTHR45453:SF1">
    <property type="entry name" value="PHOSPHATE REGULON SENSOR PROTEIN PHOR"/>
    <property type="match status" value="1"/>
</dbReference>
<evidence type="ECO:0000256" key="5">
    <source>
        <dbReference type="ARBA" id="ARBA00022475"/>
    </source>
</evidence>
<keyword evidence="7 17" id="KW-0808">Transferase</keyword>
<keyword evidence="12 13" id="KW-0472">Membrane</keyword>
<dbReference type="InterPro" id="IPR050351">
    <property type="entry name" value="BphY/WalK/GraS-like"/>
</dbReference>
<dbReference type="GO" id="GO:0016036">
    <property type="term" value="P:cellular response to phosphate starvation"/>
    <property type="evidence" value="ECO:0007669"/>
    <property type="project" value="TreeGrafter"/>
</dbReference>
<dbReference type="InterPro" id="IPR005467">
    <property type="entry name" value="His_kinase_dom"/>
</dbReference>
<evidence type="ECO:0000256" key="6">
    <source>
        <dbReference type="ARBA" id="ARBA00022553"/>
    </source>
</evidence>
<keyword evidence="13" id="KW-1133">Transmembrane helix</keyword>
<dbReference type="PROSITE" id="PS50113">
    <property type="entry name" value="PAC"/>
    <property type="match status" value="1"/>
</dbReference>
<evidence type="ECO:0000259" key="14">
    <source>
        <dbReference type="PROSITE" id="PS50109"/>
    </source>
</evidence>
<dbReference type="InterPro" id="IPR004358">
    <property type="entry name" value="Sig_transdc_His_kin-like_C"/>
</dbReference>
<dbReference type="PRINTS" id="PR00344">
    <property type="entry name" value="BCTRLSENSOR"/>
</dbReference>
<dbReference type="NCBIfam" id="NF046044">
    <property type="entry name" value="PnpS"/>
    <property type="match status" value="1"/>
</dbReference>
<feature type="domain" description="Histidine kinase" evidence="14">
    <location>
        <begin position="242"/>
        <end position="459"/>
    </location>
</feature>
<protein>
    <recommendedName>
        <fullName evidence="4">histidine kinase</fullName>
        <ecNumber evidence="4">2.7.13.3</ecNumber>
    </recommendedName>
</protein>
<dbReference type="SUPFAM" id="SSF47384">
    <property type="entry name" value="Homodimeric domain of signal transducing histidine kinase"/>
    <property type="match status" value="1"/>
</dbReference>
<dbReference type="CDD" id="cd00082">
    <property type="entry name" value="HisKA"/>
    <property type="match status" value="1"/>
</dbReference>
<evidence type="ECO:0000256" key="10">
    <source>
        <dbReference type="ARBA" id="ARBA00022840"/>
    </source>
</evidence>
<keyword evidence="13" id="KW-0812">Transmembrane</keyword>
<feature type="transmembrane region" description="Helical" evidence="13">
    <location>
        <begin position="12"/>
        <end position="32"/>
    </location>
</feature>
<gene>
    <name evidence="17" type="ORF">GGQ92_002719</name>
</gene>
<dbReference type="Gene3D" id="3.30.565.10">
    <property type="entry name" value="Histidine kinase-like ATPase, C-terminal domain"/>
    <property type="match status" value="1"/>
</dbReference>
<dbReference type="CDD" id="cd00130">
    <property type="entry name" value="PAS"/>
    <property type="match status" value="1"/>
</dbReference>
<dbReference type="GO" id="GO:0005886">
    <property type="term" value="C:plasma membrane"/>
    <property type="evidence" value="ECO:0007669"/>
    <property type="project" value="UniProtKB-SubCell"/>
</dbReference>
<dbReference type="Gene3D" id="1.10.287.130">
    <property type="match status" value="1"/>
</dbReference>
<dbReference type="Gene3D" id="6.10.340.10">
    <property type="match status" value="1"/>
</dbReference>
<dbReference type="SMART" id="SM00387">
    <property type="entry name" value="HATPase_c"/>
    <property type="match status" value="1"/>
</dbReference>
<proteinExistence type="predicted"/>
<comment type="caution">
    <text evidence="17">The sequence shown here is derived from an EMBL/GenBank/DDBJ whole genome shotgun (WGS) entry which is preliminary data.</text>
</comment>
<dbReference type="InterPro" id="IPR003594">
    <property type="entry name" value="HATPase_dom"/>
</dbReference>
<evidence type="ECO:0000256" key="7">
    <source>
        <dbReference type="ARBA" id="ARBA00022679"/>
    </source>
</evidence>
<dbReference type="Pfam" id="PF00989">
    <property type="entry name" value="PAS"/>
    <property type="match status" value="1"/>
</dbReference>
<dbReference type="Gene3D" id="3.30.450.20">
    <property type="entry name" value="PAS domain"/>
    <property type="match status" value="1"/>
</dbReference>
<organism evidence="17 18">
    <name type="scientific">Gracilibacillus halotolerans</name>
    <dbReference type="NCBI Taxonomy" id="74386"/>
    <lineage>
        <taxon>Bacteria</taxon>
        <taxon>Bacillati</taxon>
        <taxon>Bacillota</taxon>
        <taxon>Bacilli</taxon>
        <taxon>Bacillales</taxon>
        <taxon>Bacillaceae</taxon>
        <taxon>Gracilibacillus</taxon>
    </lineage>
</organism>
<dbReference type="FunFam" id="1.10.287.130:FF:000001">
    <property type="entry name" value="Two-component sensor histidine kinase"/>
    <property type="match status" value="1"/>
</dbReference>
<dbReference type="Pfam" id="PF02518">
    <property type="entry name" value="HATPase_c"/>
    <property type="match status" value="1"/>
</dbReference>
<dbReference type="InterPro" id="IPR013767">
    <property type="entry name" value="PAS_fold"/>
</dbReference>
<accession>A0A841RI74</accession>
<dbReference type="EC" id="2.7.13.3" evidence="4"/>
<feature type="transmembrane region" description="Helical" evidence="13">
    <location>
        <begin position="38"/>
        <end position="59"/>
    </location>
</feature>
<dbReference type="PANTHER" id="PTHR45453">
    <property type="entry name" value="PHOSPHATE REGULON SENSOR PROTEIN PHOR"/>
    <property type="match status" value="1"/>
</dbReference>
<dbReference type="CDD" id="cd00075">
    <property type="entry name" value="HATPase"/>
    <property type="match status" value="1"/>
</dbReference>
<dbReference type="InterPro" id="IPR036097">
    <property type="entry name" value="HisK_dim/P_sf"/>
</dbReference>
<dbReference type="InterPro" id="IPR003661">
    <property type="entry name" value="HisK_dim/P_dom"/>
</dbReference>
<dbReference type="Pfam" id="PF00512">
    <property type="entry name" value="HisKA"/>
    <property type="match status" value="1"/>
</dbReference>
<evidence type="ECO:0000256" key="2">
    <source>
        <dbReference type="ARBA" id="ARBA00004314"/>
    </source>
</evidence>
<dbReference type="SMART" id="SM00388">
    <property type="entry name" value="HisKA"/>
    <property type="match status" value="1"/>
</dbReference>
<dbReference type="InterPro" id="IPR035965">
    <property type="entry name" value="PAS-like_dom_sf"/>
</dbReference>
<dbReference type="EMBL" id="JACHON010000018">
    <property type="protein sequence ID" value="MBB6513900.1"/>
    <property type="molecule type" value="Genomic_DNA"/>
</dbReference>
<evidence type="ECO:0000256" key="3">
    <source>
        <dbReference type="ARBA" id="ARBA00004651"/>
    </source>
</evidence>
<feature type="domain" description="HAMP" evidence="16">
    <location>
        <begin position="60"/>
        <end position="112"/>
    </location>
</feature>
<dbReference type="GO" id="GO:0045121">
    <property type="term" value="C:membrane raft"/>
    <property type="evidence" value="ECO:0007669"/>
    <property type="project" value="UniProtKB-SubCell"/>
</dbReference>
<sequence length="461" mass="53538">MDGKRDTRLFTRYIVLITIVFLFLGAVIAPLLTLEERILIMTAVVIAYFIVLILTYNIFENYVKPIKAAAIATNELAKGNYKVRTYVKSYGEAHDLSNAINQLARDLQEIVIHEKIQGIQWETVINNMESGIMLIDERGYVHLVNRKIKDIFSRDTNKLLGYLYYEIIEDPGVQRVVQETFLYEEKVTGQFTHTSHSYPHYYEVTSAPVMSEKQELEGVVLVFHDITELKRVEKMRKDFVANVSHELKTPITSIRGFAETLLEEVPNNKEINNQFLTIIFNESKRLQALIDDLLELTKLEREGIQLNYEHFHIDEWIETPLKVIKDQAEKKKIHLYTEIQPNLSYYGDPDRLQQVLLNLAINATNYTPEDGEVRILIHKKETYLEWKIEDTGIGIPQEEQSRIFERFYRVDRARSRNTGGTGLGLAIVKHIVESHEGDIRVFSEVNKGTEFIIQLPILHDR</sequence>
<dbReference type="FunFam" id="3.30.565.10:FF:000023">
    <property type="entry name" value="PAS domain-containing sensor histidine kinase"/>
    <property type="match status" value="1"/>
</dbReference>
<evidence type="ECO:0000256" key="12">
    <source>
        <dbReference type="ARBA" id="ARBA00023136"/>
    </source>
</evidence>
<dbReference type="CDD" id="cd06225">
    <property type="entry name" value="HAMP"/>
    <property type="match status" value="1"/>
</dbReference>
<dbReference type="GO" id="GO:0006355">
    <property type="term" value="P:regulation of DNA-templated transcription"/>
    <property type="evidence" value="ECO:0007669"/>
    <property type="project" value="InterPro"/>
</dbReference>
<keyword evidence="18" id="KW-1185">Reference proteome</keyword>
<evidence type="ECO:0000313" key="17">
    <source>
        <dbReference type="EMBL" id="MBB6513900.1"/>
    </source>
</evidence>
<comment type="catalytic activity">
    <reaction evidence="1">
        <text>ATP + protein L-histidine = ADP + protein N-phospho-L-histidine.</text>
        <dbReference type="EC" id="2.7.13.3"/>
    </reaction>
</comment>
<comment type="subcellular location">
    <subcellularLocation>
        <location evidence="3">Cell membrane</location>
        <topology evidence="3">Multi-pass membrane protein</topology>
    </subcellularLocation>
    <subcellularLocation>
        <location evidence="2">Membrane raft</location>
        <topology evidence="2">Multi-pass membrane protein</topology>
    </subcellularLocation>
</comment>
<dbReference type="SUPFAM" id="SSF158472">
    <property type="entry name" value="HAMP domain-like"/>
    <property type="match status" value="1"/>
</dbReference>
<evidence type="ECO:0000313" key="18">
    <source>
        <dbReference type="Proteomes" id="UP000572212"/>
    </source>
</evidence>
<dbReference type="SUPFAM" id="SSF55785">
    <property type="entry name" value="PYP-like sensor domain (PAS domain)"/>
    <property type="match status" value="1"/>
</dbReference>
<dbReference type="Proteomes" id="UP000572212">
    <property type="component" value="Unassembled WGS sequence"/>
</dbReference>
<dbReference type="AlphaFoldDB" id="A0A841RI74"/>
<dbReference type="InterPro" id="IPR000700">
    <property type="entry name" value="PAS-assoc_C"/>
</dbReference>
<keyword evidence="10" id="KW-0067">ATP-binding</keyword>
<keyword evidence="11" id="KW-0902">Two-component regulatory system</keyword>
<dbReference type="GO" id="GO:0005524">
    <property type="term" value="F:ATP binding"/>
    <property type="evidence" value="ECO:0007669"/>
    <property type="project" value="UniProtKB-KW"/>
</dbReference>
<reference evidence="17 18" key="1">
    <citation type="submission" date="2020-08" db="EMBL/GenBank/DDBJ databases">
        <title>Genomic Encyclopedia of Type Strains, Phase IV (KMG-IV): sequencing the most valuable type-strain genomes for metagenomic binning, comparative biology and taxonomic classification.</title>
        <authorList>
            <person name="Goeker M."/>
        </authorList>
    </citation>
    <scope>NUCLEOTIDE SEQUENCE [LARGE SCALE GENOMIC DNA]</scope>
    <source>
        <strain evidence="17 18">DSM 11805</strain>
    </source>
</reference>
<dbReference type="InterPro" id="IPR000014">
    <property type="entry name" value="PAS"/>
</dbReference>
<evidence type="ECO:0000259" key="16">
    <source>
        <dbReference type="PROSITE" id="PS50885"/>
    </source>
</evidence>
<keyword evidence="5" id="KW-1003">Cell membrane</keyword>
<keyword evidence="6" id="KW-0597">Phosphoprotein</keyword>
<keyword evidence="8" id="KW-0547">Nucleotide-binding</keyword>
<evidence type="ECO:0000256" key="1">
    <source>
        <dbReference type="ARBA" id="ARBA00000085"/>
    </source>
</evidence>
<dbReference type="InterPro" id="IPR003660">
    <property type="entry name" value="HAMP_dom"/>
</dbReference>
<evidence type="ECO:0000256" key="4">
    <source>
        <dbReference type="ARBA" id="ARBA00012438"/>
    </source>
</evidence>
<dbReference type="PROSITE" id="PS50109">
    <property type="entry name" value="HIS_KIN"/>
    <property type="match status" value="1"/>
</dbReference>
<evidence type="ECO:0000256" key="8">
    <source>
        <dbReference type="ARBA" id="ARBA00022741"/>
    </source>
</evidence>
<evidence type="ECO:0000256" key="13">
    <source>
        <dbReference type="SAM" id="Phobius"/>
    </source>
</evidence>
<dbReference type="GO" id="GO:0000155">
    <property type="term" value="F:phosphorelay sensor kinase activity"/>
    <property type="evidence" value="ECO:0007669"/>
    <property type="project" value="InterPro"/>
</dbReference>
<dbReference type="GO" id="GO:0004721">
    <property type="term" value="F:phosphoprotein phosphatase activity"/>
    <property type="evidence" value="ECO:0007669"/>
    <property type="project" value="TreeGrafter"/>
</dbReference>
<dbReference type="PROSITE" id="PS50885">
    <property type="entry name" value="HAMP"/>
    <property type="match status" value="1"/>
</dbReference>
<dbReference type="SUPFAM" id="SSF55874">
    <property type="entry name" value="ATPase domain of HSP90 chaperone/DNA topoisomerase II/histidine kinase"/>
    <property type="match status" value="1"/>
</dbReference>
<evidence type="ECO:0000256" key="9">
    <source>
        <dbReference type="ARBA" id="ARBA00022777"/>
    </source>
</evidence>
<feature type="domain" description="PAC" evidence="15">
    <location>
        <begin position="185"/>
        <end position="238"/>
    </location>
</feature>
<dbReference type="InterPro" id="IPR036890">
    <property type="entry name" value="HATPase_C_sf"/>
</dbReference>